<accession>A0AAJ1UX20</accession>
<evidence type="ECO:0000313" key="2">
    <source>
        <dbReference type="Proteomes" id="UP001224428"/>
    </source>
</evidence>
<proteinExistence type="predicted"/>
<reference evidence="1" key="1">
    <citation type="submission" date="2023-05" db="EMBL/GenBank/DDBJ databases">
        <title>Mycoplasma phocimorsus sp. nov., isolated from Scandinavian patients with seal finger or septic arthritis after contact with seals.</title>
        <authorList>
            <person name="Skafte-Holm A."/>
            <person name="Pedersen T.R."/>
            <person name="Froelund M."/>
            <person name="Stegger M."/>
            <person name="Qvortrup K."/>
            <person name="Michaels D.L."/>
            <person name="Brown D.R."/>
            <person name="Jensen J.S."/>
        </authorList>
    </citation>
    <scope>NUCLEOTIDE SEQUENCE</scope>
    <source>
        <strain evidence="1">M5725</strain>
    </source>
</reference>
<gene>
    <name evidence="1" type="ORF">QLQ80_02330</name>
</gene>
<dbReference type="EMBL" id="JASDDP010000020">
    <property type="protein sequence ID" value="MDJ1645910.1"/>
    <property type="molecule type" value="Genomic_DNA"/>
</dbReference>
<protein>
    <submittedName>
        <fullName evidence="1">Uncharacterized protein</fullName>
    </submittedName>
</protein>
<organism evidence="1 2">
    <name type="scientific">Mycoplasma phocimorsus</name>
    <dbReference type="NCBI Taxonomy" id="3045839"/>
    <lineage>
        <taxon>Bacteria</taxon>
        <taxon>Bacillati</taxon>
        <taxon>Mycoplasmatota</taxon>
        <taxon>Mollicutes</taxon>
        <taxon>Mycoplasmataceae</taxon>
        <taxon>Mycoplasma</taxon>
    </lineage>
</organism>
<dbReference type="AlphaFoldDB" id="A0AAJ1UX20"/>
<comment type="caution">
    <text evidence="1">The sequence shown here is derived from an EMBL/GenBank/DDBJ whole genome shotgun (WGS) entry which is preliminary data.</text>
</comment>
<name>A0AAJ1UX20_9MOLU</name>
<dbReference type="Proteomes" id="UP001224428">
    <property type="component" value="Unassembled WGS sequence"/>
</dbReference>
<dbReference type="RefSeq" id="WP_283827317.1">
    <property type="nucleotide sequence ID" value="NZ_JASDDP010000020.1"/>
</dbReference>
<sequence>MKSPFSPLLEFSAISLNFLEFRFKSIGSSVHASPQKWAPQYFV</sequence>
<keyword evidence="2" id="KW-1185">Reference proteome</keyword>
<evidence type="ECO:0000313" key="1">
    <source>
        <dbReference type="EMBL" id="MDJ1645910.1"/>
    </source>
</evidence>